<dbReference type="GO" id="GO:0016705">
    <property type="term" value="F:oxidoreductase activity, acting on paired donors, with incorporation or reduction of molecular oxygen"/>
    <property type="evidence" value="ECO:0007669"/>
    <property type="project" value="InterPro"/>
</dbReference>
<name>A0A914VYY5_9BILA</name>
<evidence type="ECO:0000313" key="16">
    <source>
        <dbReference type="Proteomes" id="UP000887566"/>
    </source>
</evidence>
<protein>
    <submittedName>
        <fullName evidence="17">Uncharacterized protein</fullName>
    </submittedName>
</protein>
<keyword evidence="7" id="KW-0694">RNA-binding</keyword>
<evidence type="ECO:0000256" key="6">
    <source>
        <dbReference type="ARBA" id="ARBA00022723"/>
    </source>
</evidence>
<reference evidence="17" key="1">
    <citation type="submission" date="2022-11" db="UniProtKB">
        <authorList>
            <consortium name="WormBaseParasite"/>
        </authorList>
    </citation>
    <scope>IDENTIFICATION</scope>
</reference>
<dbReference type="GO" id="GO:0034587">
    <property type="term" value="P:piRNA processing"/>
    <property type="evidence" value="ECO:0007669"/>
    <property type="project" value="UniProtKB-ARBA"/>
</dbReference>
<evidence type="ECO:0000256" key="7">
    <source>
        <dbReference type="ARBA" id="ARBA00022884"/>
    </source>
</evidence>
<dbReference type="SMART" id="SM00950">
    <property type="entry name" value="Piwi"/>
    <property type="match status" value="1"/>
</dbReference>
<dbReference type="InterPro" id="IPR017972">
    <property type="entry name" value="Cyt_P450_CS"/>
</dbReference>
<keyword evidence="9 13" id="KW-0408">Iron</keyword>
<organism evidence="16 17">
    <name type="scientific">Plectus sambesii</name>
    <dbReference type="NCBI Taxonomy" id="2011161"/>
    <lineage>
        <taxon>Eukaryota</taxon>
        <taxon>Metazoa</taxon>
        <taxon>Ecdysozoa</taxon>
        <taxon>Nematoda</taxon>
        <taxon>Chromadorea</taxon>
        <taxon>Plectida</taxon>
        <taxon>Plectina</taxon>
        <taxon>Plectoidea</taxon>
        <taxon>Plectidae</taxon>
        <taxon>Plectus</taxon>
    </lineage>
</organism>
<dbReference type="Pfam" id="PF00067">
    <property type="entry name" value="p450"/>
    <property type="match status" value="1"/>
</dbReference>
<dbReference type="CDD" id="cd04658">
    <property type="entry name" value="Piwi_piwi-like_Euk"/>
    <property type="match status" value="1"/>
</dbReference>
<evidence type="ECO:0000256" key="11">
    <source>
        <dbReference type="ARBA" id="ARBA00023158"/>
    </source>
</evidence>
<evidence type="ECO:0000256" key="10">
    <source>
        <dbReference type="ARBA" id="ARBA00023033"/>
    </source>
</evidence>
<dbReference type="SMART" id="SM00949">
    <property type="entry name" value="PAZ"/>
    <property type="match status" value="1"/>
</dbReference>
<dbReference type="InterPro" id="IPR012337">
    <property type="entry name" value="RNaseH-like_sf"/>
</dbReference>
<keyword evidence="16" id="KW-1185">Reference proteome</keyword>
<dbReference type="SUPFAM" id="SSF53098">
    <property type="entry name" value="Ribonuclease H-like"/>
    <property type="match status" value="1"/>
</dbReference>
<dbReference type="WBParaSite" id="PSAMB.scaffold276size59608.g4212.t1">
    <property type="protein sequence ID" value="PSAMB.scaffold276size59608.g4212.t1"/>
    <property type="gene ID" value="PSAMB.scaffold276size59608.g4212"/>
</dbReference>
<dbReference type="FunFam" id="1.10.630.10:FF:000036">
    <property type="entry name" value="CYtochrome P450 family"/>
    <property type="match status" value="1"/>
</dbReference>
<keyword evidence="11" id="KW-0943">RNA-mediated gene silencing</keyword>
<dbReference type="PROSITE" id="PS50821">
    <property type="entry name" value="PAZ"/>
    <property type="match status" value="1"/>
</dbReference>
<evidence type="ECO:0000256" key="1">
    <source>
        <dbReference type="ARBA" id="ARBA00001971"/>
    </source>
</evidence>
<dbReference type="InterPro" id="IPR002401">
    <property type="entry name" value="Cyt_P450_E_grp-I"/>
</dbReference>
<dbReference type="InterPro" id="IPR003165">
    <property type="entry name" value="Piwi"/>
</dbReference>
<evidence type="ECO:0000256" key="4">
    <source>
        <dbReference type="ARBA" id="ARBA00022473"/>
    </source>
</evidence>
<evidence type="ECO:0000256" key="8">
    <source>
        <dbReference type="ARBA" id="ARBA00023002"/>
    </source>
</evidence>
<dbReference type="GO" id="GO:0004497">
    <property type="term" value="F:monooxygenase activity"/>
    <property type="evidence" value="ECO:0007669"/>
    <property type="project" value="UniProtKB-KW"/>
</dbReference>
<sequence>MSKKSSGGSTFARDRNIGTIQADLFTRPSTDFSKEGSSGKQITCVTNFVPVLTFPDFELHQYHVSFSPPVDSKQYRKVILKRFTSVLGDDFVFDGMILYSPKATLGTNFDLNGQHPTTGEAVKVNVRRTVTFMPNDPQAINIYNLLVRRSFESMGYHQVQRNFYDPARACTVQNYNIELWPGYLTAIRLHEDNLLMCIENSHKLLRRNTVLDLMLQAFNRAGGQDAAKRSIQNDIIGNTVMTMYNNKLYRIDDIIWDMNPTSILTKFDGTEITFAEYYQQQYDKVVTDMKQPLLFSRAKHRGQSGGQSPAESRDVYLIPELCNLTGLTDAMRVDRRVMQALAQHTRLSPTKRIQSSLEYLRKFHNTPDIKNVFGQWSVTLGAELATVTARELPVEELRGRSQTPYSYAAASGDWAREARAAGMLRTVGLATWLLIFHRNDYRKAERFFSSIRDIARGMNMSIEPPIVIELPDDATSAFVQGITNGIEKAGRRRVEMVVCVVPNDNKTRYDAIKKVCCLEKPVPTQVVKSQTLDNEKNFQSVCLKIVLQMNCKLGGSLWRVSIPMKDAMIVGYDLYHDSTLRGKTVGAAVSSLDTDYTQWYSQCELHGNPTELGENLGKFIEEALKQRYDRCNNTLPGRIIIYRDGCGDGQIPFVKQHEVRLVRDAIRAVGKLLAHPDYNPGLAFVIVTKRVNIRYFKQPNHPGGELLNPVPGTVVDSVITRPERYDWYLVPQCVRQGTVTPVNYNVIEDTTGLSPDHHQRLAYKLCHLYYNWQGTIRVPAPCQYAQKLAFLVSQSLHESAKEAYLIYYVYNFYRKVAKYPPGPTPLPIIGNLHQLEAINTHKQFERWSKVYGPVFTVFFPAPTVIITHLPEIKEALIKKGDLFADRPPGPITDVFSYVKNGGIGNSSGPSWREQRRFAVHTLRDFGMGRNVMEEKIMSSVATMFEQVDDCVAADAFDMNWPLQLCIGNIINELLLGYHWQADDCEKFIHFKDCLEFLFRQMRERKSFMVIQAYPWLKHVPYLGYIGWHELRETMNNIFGFMASEIEEHKKQLDYDSEPTDFVAAYLQELKRRERTGESNEYLSERNLIGTLSDFWIAGMETTATTLRWAIVFLVAYQDVQKKMRKEIDEVVGRDRRPTMTDKMNLPYSTAVVLEMQRKANIVTFNVPRYTTAATEIGGHSIPAHTTIVAQITTVHDSSDAYSDPDRFDSAHFLESDGKAFNKTAMDHLVPFSLGKRQCAGESLARMELFLVVFSLVQRYSLDVPKGGALPDLTPIFGTVLTPHPYKCKVTLRT</sequence>
<dbReference type="PRINTS" id="PR00385">
    <property type="entry name" value="P450"/>
</dbReference>
<evidence type="ECO:0000256" key="2">
    <source>
        <dbReference type="ARBA" id="ARBA00004496"/>
    </source>
</evidence>
<feature type="domain" description="Piwi" evidence="15">
    <location>
        <begin position="496"/>
        <end position="797"/>
    </location>
</feature>
<evidence type="ECO:0000259" key="15">
    <source>
        <dbReference type="PROSITE" id="PS50822"/>
    </source>
</evidence>
<evidence type="ECO:0000313" key="17">
    <source>
        <dbReference type="WBParaSite" id="PSAMB.scaffold276size59608.g4212.t1"/>
    </source>
</evidence>
<dbReference type="GO" id="GO:0020037">
    <property type="term" value="F:heme binding"/>
    <property type="evidence" value="ECO:0007669"/>
    <property type="project" value="InterPro"/>
</dbReference>
<dbReference type="Gene3D" id="1.10.630.10">
    <property type="entry name" value="Cytochrome P450"/>
    <property type="match status" value="1"/>
</dbReference>
<dbReference type="InterPro" id="IPR036396">
    <property type="entry name" value="Cyt_P450_sf"/>
</dbReference>
<evidence type="ECO:0000256" key="9">
    <source>
        <dbReference type="ARBA" id="ARBA00023004"/>
    </source>
</evidence>
<dbReference type="GO" id="GO:0005737">
    <property type="term" value="C:cytoplasm"/>
    <property type="evidence" value="ECO:0007669"/>
    <property type="project" value="UniProtKB-SubCell"/>
</dbReference>
<keyword evidence="5" id="KW-0963">Cytoplasm</keyword>
<dbReference type="InterPro" id="IPR001128">
    <property type="entry name" value="Cyt_P450"/>
</dbReference>
<dbReference type="PROSITE" id="PS00086">
    <property type="entry name" value="CYTOCHROME_P450"/>
    <property type="match status" value="1"/>
</dbReference>
<proteinExistence type="inferred from homology"/>
<keyword evidence="4" id="KW-0217">Developmental protein</keyword>
<dbReference type="PANTHER" id="PTHR24284:SF1">
    <property type="entry name" value="CYTOCHROME P450 FAMILY"/>
    <property type="match status" value="1"/>
</dbReference>
<dbReference type="PROSITE" id="PS50822">
    <property type="entry name" value="PIWI"/>
    <property type="match status" value="1"/>
</dbReference>
<dbReference type="Proteomes" id="UP000887566">
    <property type="component" value="Unplaced"/>
</dbReference>
<keyword evidence="13" id="KW-0349">Heme</keyword>
<comment type="cofactor">
    <cofactor evidence="1 13">
        <name>heme</name>
        <dbReference type="ChEBI" id="CHEBI:30413"/>
    </cofactor>
</comment>
<keyword evidence="6 13" id="KW-0479">Metal-binding</keyword>
<evidence type="ECO:0000256" key="12">
    <source>
        <dbReference type="ARBA" id="ARBA00038291"/>
    </source>
</evidence>
<dbReference type="PANTHER" id="PTHR24284">
    <property type="entry name" value="CYTOCHROME P450 FAMILY"/>
    <property type="match status" value="1"/>
</dbReference>
<dbReference type="GO" id="GO:0003723">
    <property type="term" value="F:RNA binding"/>
    <property type="evidence" value="ECO:0007669"/>
    <property type="project" value="UniProtKB-KW"/>
</dbReference>
<comment type="similarity">
    <text evidence="12">Belongs to the argonaute family. Piwi subfamily.</text>
</comment>
<dbReference type="Gene3D" id="3.30.420.10">
    <property type="entry name" value="Ribonuclease H-like superfamily/Ribonuclease H"/>
    <property type="match status" value="1"/>
</dbReference>
<comment type="subcellular location">
    <subcellularLocation>
        <location evidence="2">Cytoplasm</location>
    </subcellularLocation>
</comment>
<dbReference type="InterPro" id="IPR036085">
    <property type="entry name" value="PAZ_dom_sf"/>
</dbReference>
<dbReference type="GO" id="GO:0005506">
    <property type="term" value="F:iron ion binding"/>
    <property type="evidence" value="ECO:0007669"/>
    <property type="project" value="InterPro"/>
</dbReference>
<keyword evidence="10" id="KW-0503">Monooxygenase</keyword>
<dbReference type="PRINTS" id="PR00463">
    <property type="entry name" value="EP450I"/>
</dbReference>
<dbReference type="Pfam" id="PF02171">
    <property type="entry name" value="Piwi"/>
    <property type="match status" value="1"/>
</dbReference>
<accession>A0A914VYY5</accession>
<dbReference type="InterPro" id="IPR036397">
    <property type="entry name" value="RNaseH_sf"/>
</dbReference>
<evidence type="ECO:0000256" key="13">
    <source>
        <dbReference type="PIRSR" id="PIRSR602401-1"/>
    </source>
</evidence>
<evidence type="ECO:0000256" key="3">
    <source>
        <dbReference type="ARBA" id="ARBA00010617"/>
    </source>
</evidence>
<comment type="similarity">
    <text evidence="3">Belongs to the cytochrome P450 family.</text>
</comment>
<dbReference type="SUPFAM" id="SSF101690">
    <property type="entry name" value="PAZ domain"/>
    <property type="match status" value="1"/>
</dbReference>
<dbReference type="Pfam" id="PF02170">
    <property type="entry name" value="PAZ"/>
    <property type="match status" value="1"/>
</dbReference>
<dbReference type="Gene3D" id="2.170.260.10">
    <property type="entry name" value="paz domain"/>
    <property type="match status" value="1"/>
</dbReference>
<evidence type="ECO:0000259" key="14">
    <source>
        <dbReference type="PROSITE" id="PS50821"/>
    </source>
</evidence>
<feature type="domain" description="PAZ" evidence="14">
    <location>
        <begin position="209"/>
        <end position="326"/>
    </location>
</feature>
<dbReference type="FunFam" id="2.170.260.10:FF:000003">
    <property type="entry name" value="Piwi-like RNA-mediated gene silencing 2"/>
    <property type="match status" value="1"/>
</dbReference>
<feature type="binding site" description="axial binding residue" evidence="13">
    <location>
        <position position="1238"/>
    </location>
    <ligand>
        <name>heme</name>
        <dbReference type="ChEBI" id="CHEBI:30413"/>
    </ligand>
    <ligandPart>
        <name>Fe</name>
        <dbReference type="ChEBI" id="CHEBI:18248"/>
    </ligandPart>
</feature>
<dbReference type="Pfam" id="PF23278">
    <property type="entry name" value="Piwi_N"/>
    <property type="match status" value="1"/>
</dbReference>
<keyword evidence="8" id="KW-0560">Oxidoreductase</keyword>
<dbReference type="InterPro" id="IPR003100">
    <property type="entry name" value="PAZ_dom"/>
</dbReference>
<evidence type="ECO:0000256" key="5">
    <source>
        <dbReference type="ARBA" id="ARBA00022490"/>
    </source>
</evidence>
<dbReference type="Gene3D" id="3.40.50.2300">
    <property type="match status" value="1"/>
</dbReference>
<dbReference type="SUPFAM" id="SSF48264">
    <property type="entry name" value="Cytochrome P450"/>
    <property type="match status" value="1"/>
</dbReference>
<dbReference type="CDD" id="cd02845">
    <property type="entry name" value="PAZ_piwi_like"/>
    <property type="match status" value="1"/>
</dbReference>